<dbReference type="GO" id="GO:0016787">
    <property type="term" value="F:hydrolase activity"/>
    <property type="evidence" value="ECO:0007669"/>
    <property type="project" value="UniProtKB-KW"/>
</dbReference>
<dbReference type="EC" id="3.1.1.-" evidence="3"/>
<dbReference type="EMBL" id="JACGWY010000005">
    <property type="protein sequence ID" value="MBA8817162.1"/>
    <property type="molecule type" value="Genomic_DNA"/>
</dbReference>
<protein>
    <submittedName>
        <fullName evidence="3">L-fuconolactonase</fullName>
        <ecNumber evidence="3">3.1.1.-</ecNumber>
    </submittedName>
</protein>
<evidence type="ECO:0000313" key="3">
    <source>
        <dbReference type="EMBL" id="MBA8817162.1"/>
    </source>
</evidence>
<evidence type="ECO:0000256" key="1">
    <source>
        <dbReference type="ARBA" id="ARBA00038310"/>
    </source>
</evidence>
<dbReference type="PANTHER" id="PTHR43569">
    <property type="entry name" value="AMIDOHYDROLASE"/>
    <property type="match status" value="1"/>
</dbReference>
<dbReference type="InterPro" id="IPR032466">
    <property type="entry name" value="Metal_Hydrolase"/>
</dbReference>
<dbReference type="RefSeq" id="WP_167045651.1">
    <property type="nucleotide sequence ID" value="NZ_JAAOZB010000001.1"/>
</dbReference>
<evidence type="ECO:0000313" key="4">
    <source>
        <dbReference type="Proteomes" id="UP000526083"/>
    </source>
</evidence>
<comment type="caution">
    <text evidence="3">The sequence shown here is derived from an EMBL/GenBank/DDBJ whole genome shotgun (WGS) entry which is preliminary data.</text>
</comment>
<evidence type="ECO:0000259" key="2">
    <source>
        <dbReference type="Pfam" id="PF04909"/>
    </source>
</evidence>
<keyword evidence="4" id="KW-1185">Reference proteome</keyword>
<proteinExistence type="inferred from homology"/>
<dbReference type="SUPFAM" id="SSF51556">
    <property type="entry name" value="Metallo-dependent hydrolases"/>
    <property type="match status" value="1"/>
</dbReference>
<feature type="domain" description="Amidohydrolase-related" evidence="2">
    <location>
        <begin position="28"/>
        <end position="300"/>
    </location>
</feature>
<reference evidence="3 4" key="1">
    <citation type="submission" date="2020-07" db="EMBL/GenBank/DDBJ databases">
        <title>Sequencing the genomes of 1000 actinobacteria strains.</title>
        <authorList>
            <person name="Klenk H.-P."/>
        </authorList>
    </citation>
    <scope>NUCLEOTIDE SEQUENCE [LARGE SCALE GENOMIC DNA]</scope>
    <source>
        <strain evidence="3 4">DSM 27576</strain>
    </source>
</reference>
<dbReference type="AlphaFoldDB" id="A0A7W3JQI6"/>
<keyword evidence="3" id="KW-0378">Hydrolase</keyword>
<gene>
    <name evidence="3" type="ORF">FHX48_002260</name>
</gene>
<dbReference type="InterPro" id="IPR006680">
    <property type="entry name" value="Amidohydro-rel"/>
</dbReference>
<dbReference type="Gene3D" id="3.20.20.140">
    <property type="entry name" value="Metal-dependent hydrolases"/>
    <property type="match status" value="1"/>
</dbReference>
<organism evidence="3 4">
    <name type="scientific">Microbacterium halimionae</name>
    <dbReference type="NCBI Taxonomy" id="1526413"/>
    <lineage>
        <taxon>Bacteria</taxon>
        <taxon>Bacillati</taxon>
        <taxon>Actinomycetota</taxon>
        <taxon>Actinomycetes</taxon>
        <taxon>Micrococcales</taxon>
        <taxon>Microbacteriaceae</taxon>
        <taxon>Microbacterium</taxon>
    </lineage>
</organism>
<comment type="similarity">
    <text evidence="1">Belongs to the metallo-dependent hydrolases superfamily.</text>
</comment>
<dbReference type="Pfam" id="PF04909">
    <property type="entry name" value="Amidohydro_2"/>
    <property type="match status" value="1"/>
</dbReference>
<dbReference type="Proteomes" id="UP000526083">
    <property type="component" value="Unassembled WGS sequence"/>
</dbReference>
<accession>A0A7W3JQI6</accession>
<sequence>MNSTNLYPPRRPGVECPPGSDRYPFEAVDAHVHLWNRARSDYSWIPRDGVLDRDFLPEEAAHELRTAGFGSAVLVQADDTSEDTDYLLEVANHEPWAAAVVGWLPLDSPEDTLRSIKDYANESALIGVRHLVHIDPRPHFLERSTVRQSAALLAEAGLTLDVPDAYPDHLNSARALAEAVPDLTVVIDHLGKPPAGHPSMRLWEQQLREISGCPNVVVKYSGLHREGRSHTLRALEDLLVLALETFGAQRIMYGGDWPMTTTGGGYSAMWHTIEGVFNRVLSASELSAILGANAQRVYRLNTARASRS</sequence>
<dbReference type="InterPro" id="IPR052350">
    <property type="entry name" value="Metallo-dep_Lactonases"/>
</dbReference>
<name>A0A7W3JQI6_9MICO</name>
<dbReference type="PANTHER" id="PTHR43569:SF2">
    <property type="entry name" value="AMIDOHYDROLASE-RELATED DOMAIN-CONTAINING PROTEIN"/>
    <property type="match status" value="1"/>
</dbReference>